<evidence type="ECO:0000256" key="6">
    <source>
        <dbReference type="ARBA" id="ARBA00023136"/>
    </source>
</evidence>
<organism evidence="9 10">
    <name type="scientific">Candidatus Ventrousia excrementavium</name>
    <dbReference type="NCBI Taxonomy" id="2840961"/>
    <lineage>
        <taxon>Bacteria</taxon>
        <taxon>Bacillati</taxon>
        <taxon>Bacillota</taxon>
        <taxon>Clostridia</taxon>
        <taxon>Eubacteriales</taxon>
        <taxon>Clostridiaceae</taxon>
        <taxon>Clostridiaceae incertae sedis</taxon>
        <taxon>Candidatus Ventrousia</taxon>
    </lineage>
</organism>
<dbReference type="Pfam" id="PF01569">
    <property type="entry name" value="PAP2"/>
    <property type="match status" value="1"/>
</dbReference>
<proteinExistence type="predicted"/>
<dbReference type="Proteomes" id="UP000824073">
    <property type="component" value="Unassembled WGS sequence"/>
</dbReference>
<dbReference type="PANTHER" id="PTHR14969">
    <property type="entry name" value="SPHINGOSINE-1-PHOSPHATE PHOSPHOHYDROLASE"/>
    <property type="match status" value="1"/>
</dbReference>
<dbReference type="EMBL" id="DVMR01000038">
    <property type="protein sequence ID" value="HIU43559.1"/>
    <property type="molecule type" value="Genomic_DNA"/>
</dbReference>
<evidence type="ECO:0000256" key="2">
    <source>
        <dbReference type="ARBA" id="ARBA00022475"/>
    </source>
</evidence>
<keyword evidence="5 7" id="KW-1133">Transmembrane helix</keyword>
<dbReference type="AlphaFoldDB" id="A0A9D1IWY2"/>
<dbReference type="PANTHER" id="PTHR14969:SF62">
    <property type="entry name" value="DECAPRENYLPHOSPHORYL-5-PHOSPHORIBOSE PHOSPHATASE RV3807C-RELATED"/>
    <property type="match status" value="1"/>
</dbReference>
<evidence type="ECO:0000313" key="10">
    <source>
        <dbReference type="Proteomes" id="UP000824073"/>
    </source>
</evidence>
<dbReference type="InterPro" id="IPR000326">
    <property type="entry name" value="PAP2/HPO"/>
</dbReference>
<keyword evidence="6 7" id="KW-0472">Membrane</keyword>
<evidence type="ECO:0000256" key="4">
    <source>
        <dbReference type="ARBA" id="ARBA00022801"/>
    </source>
</evidence>
<evidence type="ECO:0000313" key="9">
    <source>
        <dbReference type="EMBL" id="HIU43559.1"/>
    </source>
</evidence>
<dbReference type="SUPFAM" id="SSF48317">
    <property type="entry name" value="Acid phosphatase/Vanadium-dependent haloperoxidase"/>
    <property type="match status" value="1"/>
</dbReference>
<feature type="transmembrane region" description="Helical" evidence="7">
    <location>
        <begin position="149"/>
        <end position="169"/>
    </location>
</feature>
<reference evidence="9" key="1">
    <citation type="submission" date="2020-10" db="EMBL/GenBank/DDBJ databases">
        <authorList>
            <person name="Gilroy R."/>
        </authorList>
    </citation>
    <scope>NUCLEOTIDE SEQUENCE</scope>
    <source>
        <strain evidence="9">CHK191-8634</strain>
    </source>
</reference>
<evidence type="ECO:0000256" key="5">
    <source>
        <dbReference type="ARBA" id="ARBA00022989"/>
    </source>
</evidence>
<sequence>MQALGQLEMAVLEWLYALHGNAFFDGLMLFVSWLGNGGMIFIALSVVMLCIRRTRILGGICGTALALDALVVNAALKPLVARARPFADGVFELLLEAPTDYSFPSGHTAAAFAFAFALAPAGKKWSAAAIAFACLTGFSRMYLTVHFPTDVLCGAVIGALCGRAALFLWKKALRRDII</sequence>
<dbReference type="Gene3D" id="1.20.144.10">
    <property type="entry name" value="Phosphatidic acid phosphatase type 2/haloperoxidase"/>
    <property type="match status" value="2"/>
</dbReference>
<dbReference type="GO" id="GO:0016787">
    <property type="term" value="F:hydrolase activity"/>
    <property type="evidence" value="ECO:0007669"/>
    <property type="project" value="UniProtKB-KW"/>
</dbReference>
<keyword evidence="3 7" id="KW-0812">Transmembrane</keyword>
<dbReference type="InterPro" id="IPR036938">
    <property type="entry name" value="PAP2/HPO_sf"/>
</dbReference>
<name>A0A9D1IWY2_9CLOT</name>
<evidence type="ECO:0000256" key="1">
    <source>
        <dbReference type="ARBA" id="ARBA00004651"/>
    </source>
</evidence>
<evidence type="ECO:0000256" key="7">
    <source>
        <dbReference type="SAM" id="Phobius"/>
    </source>
</evidence>
<gene>
    <name evidence="9" type="ORF">IAB67_04595</name>
</gene>
<accession>A0A9D1IWY2</accession>
<dbReference type="SMART" id="SM00014">
    <property type="entry name" value="acidPPc"/>
    <property type="match status" value="1"/>
</dbReference>
<protein>
    <submittedName>
        <fullName evidence="9">Phosphatase PAP2 family protein</fullName>
    </submittedName>
</protein>
<comment type="caution">
    <text evidence="9">The sequence shown here is derived from an EMBL/GenBank/DDBJ whole genome shotgun (WGS) entry which is preliminary data.</text>
</comment>
<feature type="transmembrane region" description="Helical" evidence="7">
    <location>
        <begin position="56"/>
        <end position="76"/>
    </location>
</feature>
<feature type="domain" description="Phosphatidic acid phosphatase type 2/haloperoxidase" evidence="8">
    <location>
        <begin position="57"/>
        <end position="166"/>
    </location>
</feature>
<keyword evidence="2" id="KW-1003">Cell membrane</keyword>
<evidence type="ECO:0000259" key="8">
    <source>
        <dbReference type="SMART" id="SM00014"/>
    </source>
</evidence>
<comment type="subcellular location">
    <subcellularLocation>
        <location evidence="1">Cell membrane</location>
        <topology evidence="1">Multi-pass membrane protein</topology>
    </subcellularLocation>
</comment>
<reference evidence="9" key="2">
    <citation type="journal article" date="2021" name="PeerJ">
        <title>Extensive microbial diversity within the chicken gut microbiome revealed by metagenomics and culture.</title>
        <authorList>
            <person name="Gilroy R."/>
            <person name="Ravi A."/>
            <person name="Getino M."/>
            <person name="Pursley I."/>
            <person name="Horton D.L."/>
            <person name="Alikhan N.F."/>
            <person name="Baker D."/>
            <person name="Gharbi K."/>
            <person name="Hall N."/>
            <person name="Watson M."/>
            <person name="Adriaenssens E.M."/>
            <person name="Foster-Nyarko E."/>
            <person name="Jarju S."/>
            <person name="Secka A."/>
            <person name="Antonio M."/>
            <person name="Oren A."/>
            <person name="Chaudhuri R.R."/>
            <person name="La Ragione R."/>
            <person name="Hildebrand F."/>
            <person name="Pallen M.J."/>
        </authorList>
    </citation>
    <scope>NUCLEOTIDE SEQUENCE</scope>
    <source>
        <strain evidence="9">CHK191-8634</strain>
    </source>
</reference>
<evidence type="ECO:0000256" key="3">
    <source>
        <dbReference type="ARBA" id="ARBA00022692"/>
    </source>
</evidence>
<keyword evidence="4" id="KW-0378">Hydrolase</keyword>
<feature type="transmembrane region" description="Helical" evidence="7">
    <location>
        <begin position="27"/>
        <end position="49"/>
    </location>
</feature>
<dbReference type="GO" id="GO:0005886">
    <property type="term" value="C:plasma membrane"/>
    <property type="evidence" value="ECO:0007669"/>
    <property type="project" value="UniProtKB-SubCell"/>
</dbReference>